<evidence type="ECO:0000256" key="1">
    <source>
        <dbReference type="SAM" id="MobiDB-lite"/>
    </source>
</evidence>
<dbReference type="SUPFAM" id="SSF50494">
    <property type="entry name" value="Trypsin-like serine proteases"/>
    <property type="match status" value="1"/>
</dbReference>
<dbReference type="InterPro" id="IPR009003">
    <property type="entry name" value="Peptidase_S1_PA"/>
</dbReference>
<protein>
    <submittedName>
        <fullName evidence="3">Uncharacterized protein LOC118431163 isoform X1</fullName>
    </submittedName>
</protein>
<feature type="compositionally biased region" description="Low complexity" evidence="1">
    <location>
        <begin position="48"/>
        <end position="58"/>
    </location>
</feature>
<dbReference type="Proteomes" id="UP000001554">
    <property type="component" value="Chromosome 14"/>
</dbReference>
<feature type="compositionally biased region" description="Low complexity" evidence="1">
    <location>
        <begin position="282"/>
        <end position="294"/>
    </location>
</feature>
<dbReference type="Pfam" id="PF13365">
    <property type="entry name" value="Trypsin_2"/>
    <property type="match status" value="1"/>
</dbReference>
<dbReference type="KEGG" id="bfo:118431163"/>
<dbReference type="AlphaFoldDB" id="A0A9J7MBH4"/>
<reference evidence="3" key="2">
    <citation type="submission" date="2025-08" db="UniProtKB">
        <authorList>
            <consortium name="RefSeq"/>
        </authorList>
    </citation>
    <scope>IDENTIFICATION</scope>
    <source>
        <strain evidence="3">S238N-H82</strain>
        <tissue evidence="3">Testes</tissue>
    </source>
</reference>
<dbReference type="PANTHER" id="PTHR14389">
    <property type="entry name" value="SI:CH1073-475A24.1"/>
    <property type="match status" value="1"/>
</dbReference>
<gene>
    <name evidence="3" type="primary">LOC118431163</name>
</gene>
<accession>A0A9J7MBH4</accession>
<keyword evidence="2" id="KW-1185">Reference proteome</keyword>
<organism evidence="2 3">
    <name type="scientific">Branchiostoma floridae</name>
    <name type="common">Florida lancelet</name>
    <name type="synonym">Amphioxus</name>
    <dbReference type="NCBI Taxonomy" id="7739"/>
    <lineage>
        <taxon>Eukaryota</taxon>
        <taxon>Metazoa</taxon>
        <taxon>Chordata</taxon>
        <taxon>Cephalochordata</taxon>
        <taxon>Leptocardii</taxon>
        <taxon>Amphioxiformes</taxon>
        <taxon>Branchiostomatidae</taxon>
        <taxon>Branchiostoma</taxon>
    </lineage>
</organism>
<feature type="compositionally biased region" description="Low complexity" evidence="1">
    <location>
        <begin position="77"/>
        <end position="94"/>
    </location>
</feature>
<feature type="compositionally biased region" description="Polar residues" evidence="1">
    <location>
        <begin position="272"/>
        <end position="281"/>
    </location>
</feature>
<dbReference type="PANTHER" id="PTHR14389:SF3">
    <property type="entry name" value="PROTEIN FAM111A-LIKE"/>
    <property type="match status" value="1"/>
</dbReference>
<sequence>MLRQITIDKFCQPSPGPKPTTSVRRSGAGGEATPTPGSRPPLSRRRLSLPSTSTPTGTDNPGSTGVSTPAETSDVRPTAAPSPSESSTTPSPHAGTDPSPTVAAPSMATASNLRAGSRSAPKSKRRQPGSPRGLGSPTPRRKQKRENSAENDDTLQEITNLMPEGQQSTVDVGANCPPGSSTPADAGTGSAHPTTDQSEALPATGVTTGSASPARSCGLENDESLQEITNKSKQNDRSAEVTGEEGQQSAVDVGANCPPGSSTPADAGTGSAHPTTDQPEASPSTGVTTGSPSPARSCGLENDESLQVTSKKKCKKEFPGEKEKEIAAEVMFRVKVDETGLTDVFEIRAPANQPILHALQADTRLEKVKKRLSKIYLHPCGNNNPIRGVPNIGSPCRVIEGGTFQAGFHGKVQICNMYSDDELKSSERFKVYLDVVRNRKNKMSLLTKENWNTFYLPILVDCLPNDTLLSALLRDARIDSDRVKCTKLFYTGTGSTGQVNISLKDKPSSHDDKTFTYQVLPKKKPKTPQVSDEDWEKACADSAVESHSPQATPSIPDVALSGAKVGNGTPDPQDIADMGSGGPHRDWVTLMARIIIPRSKRQVAELLELDLEEKDSPTSEENRTNELDKFVKKKRRDFCSANPGIRISLMEKCCELGRSVGVLKKNDHRYGTCFLLCYNFALTNKHVIEEMAKVGGDSYVEFSYKFLQDPDLFEFKVKRVVCTSNGNDLDYSLLELDVPDDQSDRLPPGLGHLIASSSKAKLVTIIGHPGGRPQEANICCPIVDPDHKNIKTIAVYLKFNPEPTGGANYGMVDDPGRVTYRSVFGPGSSGSPGFDEEGKLIVMHTCGYPLYKGSSSLVEQGVKMTAIRDDLEQRDDHDLSAELFPTESMETD</sequence>
<feature type="compositionally biased region" description="Polar residues" evidence="1">
    <location>
        <begin position="59"/>
        <end position="71"/>
    </location>
</feature>
<evidence type="ECO:0000313" key="2">
    <source>
        <dbReference type="Proteomes" id="UP000001554"/>
    </source>
</evidence>
<reference evidence="2" key="1">
    <citation type="journal article" date="2020" name="Nat. Ecol. Evol.">
        <title>Deeply conserved synteny resolves early events in vertebrate evolution.</title>
        <authorList>
            <person name="Simakov O."/>
            <person name="Marletaz F."/>
            <person name="Yue J.X."/>
            <person name="O'Connell B."/>
            <person name="Jenkins J."/>
            <person name="Brandt A."/>
            <person name="Calef R."/>
            <person name="Tung C.H."/>
            <person name="Huang T.K."/>
            <person name="Schmutz J."/>
            <person name="Satoh N."/>
            <person name="Yu J.K."/>
            <person name="Putnam N.H."/>
            <person name="Green R.E."/>
            <person name="Rokhsar D.S."/>
        </authorList>
    </citation>
    <scope>NUCLEOTIDE SEQUENCE [LARGE SCALE GENOMIC DNA]</scope>
    <source>
        <strain evidence="2">S238N-H82</strain>
    </source>
</reference>
<dbReference type="RefSeq" id="XP_035698172.1">
    <property type="nucleotide sequence ID" value="XM_035842279.1"/>
</dbReference>
<dbReference type="GeneID" id="118431163"/>
<dbReference type="InterPro" id="IPR043504">
    <property type="entry name" value="Peptidase_S1_PA_chymotrypsin"/>
</dbReference>
<feature type="region of interest" description="Disordered" evidence="1">
    <location>
        <begin position="1"/>
        <end position="314"/>
    </location>
</feature>
<proteinExistence type="predicted"/>
<evidence type="ECO:0000313" key="3">
    <source>
        <dbReference type="RefSeq" id="XP_035698172.1"/>
    </source>
</evidence>
<name>A0A9J7MBH4_BRAFL</name>
<dbReference type="Gene3D" id="2.40.10.10">
    <property type="entry name" value="Trypsin-like serine proteases"/>
    <property type="match status" value="2"/>
</dbReference>